<accession>A0A8K1FZF6</accession>
<keyword evidence="2" id="KW-1185">Reference proteome</keyword>
<dbReference type="AlphaFoldDB" id="A0A8K1FZF6"/>
<organism evidence="1 2">
    <name type="scientific">Zosterops borbonicus</name>
    <dbReference type="NCBI Taxonomy" id="364589"/>
    <lineage>
        <taxon>Eukaryota</taxon>
        <taxon>Metazoa</taxon>
        <taxon>Chordata</taxon>
        <taxon>Craniata</taxon>
        <taxon>Vertebrata</taxon>
        <taxon>Euteleostomi</taxon>
        <taxon>Archelosauria</taxon>
        <taxon>Archosauria</taxon>
        <taxon>Dinosauria</taxon>
        <taxon>Saurischia</taxon>
        <taxon>Theropoda</taxon>
        <taxon>Coelurosauria</taxon>
        <taxon>Aves</taxon>
        <taxon>Neognathae</taxon>
        <taxon>Neoaves</taxon>
        <taxon>Telluraves</taxon>
        <taxon>Australaves</taxon>
        <taxon>Passeriformes</taxon>
        <taxon>Sylvioidea</taxon>
        <taxon>Zosteropidae</taxon>
        <taxon>Zosterops</taxon>
    </lineage>
</organism>
<evidence type="ECO:0000313" key="1">
    <source>
        <dbReference type="EMBL" id="TRZ08872.1"/>
    </source>
</evidence>
<name>A0A8K1FZF6_9PASS</name>
<protein>
    <submittedName>
        <fullName evidence="1">Uncharacterized protein</fullName>
    </submittedName>
</protein>
<dbReference type="Proteomes" id="UP000796761">
    <property type="component" value="Unassembled WGS sequence"/>
</dbReference>
<evidence type="ECO:0000313" key="2">
    <source>
        <dbReference type="Proteomes" id="UP000796761"/>
    </source>
</evidence>
<reference evidence="1" key="1">
    <citation type="submission" date="2019-04" db="EMBL/GenBank/DDBJ databases">
        <title>Genome assembly of Zosterops borbonicus 15179.</title>
        <authorList>
            <person name="Leroy T."/>
            <person name="Anselmetti Y."/>
            <person name="Tilak M.-K."/>
            <person name="Nabholz B."/>
        </authorList>
    </citation>
    <scope>NUCLEOTIDE SEQUENCE</scope>
    <source>
        <strain evidence="1">HGM_15179</strain>
        <tissue evidence="1">Muscle</tissue>
    </source>
</reference>
<dbReference type="EMBL" id="SWJQ01001222">
    <property type="protein sequence ID" value="TRZ08872.1"/>
    <property type="molecule type" value="Genomic_DNA"/>
</dbReference>
<proteinExistence type="predicted"/>
<comment type="caution">
    <text evidence="1">The sequence shown here is derived from an EMBL/GenBank/DDBJ whole genome shotgun (WGS) entry which is preliminary data.</text>
</comment>
<gene>
    <name evidence="1" type="ORF">HGM15179_018235</name>
</gene>
<sequence length="149" mass="16691">MNVKLNPAGTVESVQTLLPTIPVNVQVNLWEGTANRIVGKATKINLCLFKDLQNAFFKISIILGPAVPELIQFLFEPLDAASSGKLQKITTHCAKNSWFLDRGSSVTFLTTHSVFYVILDLLIIRVAFDPESFKLDNFRIHNFLQVTDE</sequence>